<evidence type="ECO:0000313" key="3">
    <source>
        <dbReference type="EMBL" id="GIC84571.1"/>
    </source>
</evidence>
<evidence type="ECO:0000256" key="2">
    <source>
        <dbReference type="SAM" id="Phobius"/>
    </source>
</evidence>
<evidence type="ECO:0000313" key="4">
    <source>
        <dbReference type="Proteomes" id="UP000036893"/>
    </source>
</evidence>
<organism evidence="3 4">
    <name type="scientific">Aspergillus udagawae</name>
    <dbReference type="NCBI Taxonomy" id="91492"/>
    <lineage>
        <taxon>Eukaryota</taxon>
        <taxon>Fungi</taxon>
        <taxon>Dikarya</taxon>
        <taxon>Ascomycota</taxon>
        <taxon>Pezizomycotina</taxon>
        <taxon>Eurotiomycetes</taxon>
        <taxon>Eurotiomycetidae</taxon>
        <taxon>Eurotiales</taxon>
        <taxon>Aspergillaceae</taxon>
        <taxon>Aspergillus</taxon>
        <taxon>Aspergillus subgen. Fumigati</taxon>
    </lineage>
</organism>
<dbReference type="EMBL" id="BBXM02000001">
    <property type="protein sequence ID" value="GIC84571.1"/>
    <property type="molecule type" value="Genomic_DNA"/>
</dbReference>
<feature type="region of interest" description="Disordered" evidence="1">
    <location>
        <begin position="241"/>
        <end position="518"/>
    </location>
</feature>
<feature type="compositionally biased region" description="Polar residues" evidence="1">
    <location>
        <begin position="494"/>
        <end position="506"/>
    </location>
</feature>
<comment type="caution">
    <text evidence="3">The sequence shown here is derived from an EMBL/GenBank/DDBJ whole genome shotgun (WGS) entry which is preliminary data.</text>
</comment>
<name>A0A8E0QKH8_9EURO</name>
<protein>
    <submittedName>
        <fullName evidence="3">Uncharacterized protein</fullName>
    </submittedName>
</protein>
<keyword evidence="2" id="KW-0472">Membrane</keyword>
<accession>A0A8E0QKH8</accession>
<feature type="transmembrane region" description="Helical" evidence="2">
    <location>
        <begin position="98"/>
        <end position="119"/>
    </location>
</feature>
<dbReference type="RefSeq" id="XP_043141837.1">
    <property type="nucleotide sequence ID" value="XM_043285902.1"/>
</dbReference>
<reference evidence="3" key="1">
    <citation type="journal article" date="2015" name="Genome Announc.">
        <title>Draft Genome Sequence of the Pathogenic Filamentous Fungus Aspergillus udagawae Strain IFM 46973T.</title>
        <authorList>
            <person name="Kusuya Y."/>
            <person name="Takahashi-Nakaguchi A."/>
            <person name="Takahashi H."/>
            <person name="Yaguchi T."/>
        </authorList>
    </citation>
    <scope>NUCLEOTIDE SEQUENCE</scope>
    <source>
        <strain evidence="3">IFM 46973</strain>
    </source>
</reference>
<gene>
    <name evidence="3" type="ORF">Aud_000389</name>
</gene>
<proteinExistence type="predicted"/>
<reference evidence="3" key="2">
    <citation type="submission" date="2021-01" db="EMBL/GenBank/DDBJ databases">
        <title>Pan-genome distribution and transcriptional activeness of fungal secondary metabolism genes in Aspergillus section Fumigati.</title>
        <authorList>
            <person name="Takahashi H."/>
            <person name="Umemura M."/>
            <person name="Ninomiya A."/>
            <person name="Kusuya Y."/>
            <person name="Urayama S."/>
            <person name="Shimizu M."/>
            <person name="Watanabe A."/>
            <person name="Kamei K."/>
            <person name="Yaguchi T."/>
            <person name="Hagiwara D."/>
        </authorList>
    </citation>
    <scope>NUCLEOTIDE SEQUENCE</scope>
    <source>
        <strain evidence="3">IFM 46973</strain>
    </source>
</reference>
<feature type="compositionally biased region" description="Polar residues" evidence="1">
    <location>
        <begin position="372"/>
        <end position="384"/>
    </location>
</feature>
<dbReference type="Proteomes" id="UP000036893">
    <property type="component" value="Unassembled WGS sequence"/>
</dbReference>
<dbReference type="AlphaFoldDB" id="A0A8E0QKH8"/>
<evidence type="ECO:0000256" key="1">
    <source>
        <dbReference type="SAM" id="MobiDB-lite"/>
    </source>
</evidence>
<sequence>MSAFTIDGIMKKLDQWRAHASYIKPSSASTPVPESGIACLGTDNLHKNHTLFDPSLNELGLLWRGQLSQDAVFTSGHLANRPTFGTLYREGLLINRQVLLFVMVVLLMIPAVTSIFTWYSRRHCLQVANIEILDFISEVRSRKVFLLKRMSSAASMLNGQVDSIMKQIAMENERICAEIPTFIDAEVRELRDALETQFQNESDHYILEVKTFQILELLKLSASISDLSFNAGDSGAQINEQVQTSDDQRRASAHSEPISPRTSKPASISGPKLSPVAGWDDVAAKHDKADTAQSRAEHNQEVEKGHESAALGTQLEDTLAQPKSSEGTQSPQTPGSAKGNLSGKHTPEALRLKPETCTSARYEKNQGPGPASAQSPSKPNTEPTSAELGKSRWAPLTPTQAQPKTPTRAGVEGGRFATPTVNQPPSKPNTESASAGMSKSMWATSTPTQAQTKAPTRAGIEGNQSASPASGQAPKLAAPASAEMSKSRWADESPTAQRSKSVSLPSAKNPKGDLGETF</sequence>
<keyword evidence="2" id="KW-0812">Transmembrane</keyword>
<keyword evidence="2" id="KW-1133">Transmembrane helix</keyword>
<feature type="compositionally biased region" description="Polar residues" evidence="1">
    <location>
        <begin position="419"/>
        <end position="454"/>
    </location>
</feature>
<dbReference type="GeneID" id="66987865"/>
<feature type="compositionally biased region" description="Polar residues" evidence="1">
    <location>
        <begin position="321"/>
        <end position="335"/>
    </location>
</feature>
<feature type="compositionally biased region" description="Basic and acidic residues" evidence="1">
    <location>
        <begin position="345"/>
        <end position="354"/>
    </location>
</feature>
<feature type="compositionally biased region" description="Basic and acidic residues" evidence="1">
    <location>
        <begin position="282"/>
        <end position="307"/>
    </location>
</feature>